<evidence type="ECO:0000313" key="3">
    <source>
        <dbReference type="Proteomes" id="UP000006329"/>
    </source>
</evidence>
<sequence>MQQPDPILTRIKSKLRTKHPISTLGVILSGISRLLPHPPNFTLVGAMTVYSGARIQGWKSFAYPTFTILITDFILSKIHGFDWFYEGLPLVYCSLLINVLLGRIFLKTDRKLISVFGVTLLASAQFFVLSNFSVWAFSSFYPKTSEGLLTCYIAAIPYFGGTLLGDLIYTSILFEILDRIELKANFTNSINETRKEELSV</sequence>
<dbReference type="Proteomes" id="UP000006329">
    <property type="component" value="Unassembled WGS sequence"/>
</dbReference>
<comment type="caution">
    <text evidence="2">The sequence shown here is derived from an EMBL/GenBank/DDBJ whole genome shotgun (WGS) entry which is preliminary data.</text>
</comment>
<reference evidence="2" key="1">
    <citation type="submission" date="2012-10" db="EMBL/GenBank/DDBJ databases">
        <authorList>
            <person name="Harkins D.M."/>
            <person name="Durkin A.S."/>
            <person name="Brinkac L.M."/>
            <person name="Haft D.H."/>
            <person name="Selengut J.D."/>
            <person name="Sanka R."/>
            <person name="DePew J."/>
            <person name="Purushe J."/>
            <person name="Matthias M.A."/>
            <person name="Vinetz J.M."/>
            <person name="Sutton G.G."/>
            <person name="Nierman W.C."/>
            <person name="Fouts D.E."/>
        </authorList>
    </citation>
    <scope>NUCLEOTIDE SEQUENCE [LARGE SCALE GENOMIC DNA]</scope>
    <source>
        <strain evidence="2">MOR084</strain>
    </source>
</reference>
<dbReference type="Pfam" id="PF20221">
    <property type="entry name" value="DUF6580"/>
    <property type="match status" value="1"/>
</dbReference>
<evidence type="ECO:0000256" key="1">
    <source>
        <dbReference type="SAM" id="Phobius"/>
    </source>
</evidence>
<keyword evidence="1" id="KW-0812">Transmembrane</keyword>
<keyword evidence="1" id="KW-1133">Transmembrane helix</keyword>
<accession>A0A0E2BQF7</accession>
<gene>
    <name evidence="2" type="ORF">LEP1GSC179_3203</name>
</gene>
<dbReference type="EMBL" id="AHON02000047">
    <property type="protein sequence ID" value="EKO33647.1"/>
    <property type="molecule type" value="Genomic_DNA"/>
</dbReference>
<keyword evidence="1" id="KW-0472">Membrane</keyword>
<proteinExistence type="predicted"/>
<protein>
    <recommendedName>
        <fullName evidence="4">PF12822 family protein</fullName>
    </recommendedName>
</protein>
<evidence type="ECO:0000313" key="2">
    <source>
        <dbReference type="EMBL" id="EKO33647.1"/>
    </source>
</evidence>
<evidence type="ECO:0008006" key="4">
    <source>
        <dbReference type="Google" id="ProtNLM"/>
    </source>
</evidence>
<feature type="transmembrane region" description="Helical" evidence="1">
    <location>
        <begin position="87"/>
        <end position="106"/>
    </location>
</feature>
<keyword evidence="3" id="KW-1185">Reference proteome</keyword>
<dbReference type="AlphaFoldDB" id="A0A0E2BQF7"/>
<feature type="transmembrane region" description="Helical" evidence="1">
    <location>
        <begin position="113"/>
        <end position="135"/>
    </location>
</feature>
<feature type="transmembrane region" description="Helical" evidence="1">
    <location>
        <begin position="147"/>
        <end position="169"/>
    </location>
</feature>
<dbReference type="InterPro" id="IPR046487">
    <property type="entry name" value="DUF6580"/>
</dbReference>
<dbReference type="RefSeq" id="WP_004484799.1">
    <property type="nucleotide sequence ID" value="NZ_AHON02000047.1"/>
</dbReference>
<name>A0A0E2BQF7_9LEPT</name>
<organism evidence="2 3">
    <name type="scientific">Leptospira santarosai str. MOR084</name>
    <dbReference type="NCBI Taxonomy" id="1049984"/>
    <lineage>
        <taxon>Bacteria</taxon>
        <taxon>Pseudomonadati</taxon>
        <taxon>Spirochaetota</taxon>
        <taxon>Spirochaetia</taxon>
        <taxon>Leptospirales</taxon>
        <taxon>Leptospiraceae</taxon>
        <taxon>Leptospira</taxon>
    </lineage>
</organism>